<dbReference type="RefSeq" id="WP_382209886.1">
    <property type="nucleotide sequence ID" value="NZ_JBHSZH010000005.1"/>
</dbReference>
<evidence type="ECO:0000256" key="1">
    <source>
        <dbReference type="SAM" id="MobiDB-lite"/>
    </source>
</evidence>
<dbReference type="EMBL" id="JBHSZH010000005">
    <property type="protein sequence ID" value="MFC7080898.1"/>
    <property type="molecule type" value="Genomic_DNA"/>
</dbReference>
<feature type="region of interest" description="Disordered" evidence="1">
    <location>
        <begin position="46"/>
        <end position="71"/>
    </location>
</feature>
<dbReference type="Proteomes" id="UP001596407">
    <property type="component" value="Unassembled WGS sequence"/>
</dbReference>
<organism evidence="2 3">
    <name type="scientific">Halorussus caseinilyticus</name>
    <dbReference type="NCBI Taxonomy" id="3034025"/>
    <lineage>
        <taxon>Archaea</taxon>
        <taxon>Methanobacteriati</taxon>
        <taxon>Methanobacteriota</taxon>
        <taxon>Stenosarchaea group</taxon>
        <taxon>Halobacteria</taxon>
        <taxon>Halobacteriales</taxon>
        <taxon>Haladaptataceae</taxon>
        <taxon>Halorussus</taxon>
    </lineage>
</organism>
<accession>A0ABD5WL32</accession>
<evidence type="ECO:0000313" key="2">
    <source>
        <dbReference type="EMBL" id="MFC7080898.1"/>
    </source>
</evidence>
<proteinExistence type="predicted"/>
<protein>
    <submittedName>
        <fullName evidence="2">Uncharacterized protein</fullName>
    </submittedName>
</protein>
<comment type="caution">
    <text evidence="2">The sequence shown here is derived from an EMBL/GenBank/DDBJ whole genome shotgun (WGS) entry which is preliminary data.</text>
</comment>
<evidence type="ECO:0000313" key="3">
    <source>
        <dbReference type="Proteomes" id="UP001596407"/>
    </source>
</evidence>
<name>A0ABD5WL32_9EURY</name>
<dbReference type="AlphaFoldDB" id="A0ABD5WL32"/>
<keyword evidence="3" id="KW-1185">Reference proteome</keyword>
<dbReference type="InterPro" id="IPR029063">
    <property type="entry name" value="SAM-dependent_MTases_sf"/>
</dbReference>
<reference evidence="2 3" key="1">
    <citation type="journal article" date="2019" name="Int. J. Syst. Evol. Microbiol.">
        <title>The Global Catalogue of Microorganisms (GCM) 10K type strain sequencing project: providing services to taxonomists for standard genome sequencing and annotation.</title>
        <authorList>
            <consortium name="The Broad Institute Genomics Platform"/>
            <consortium name="The Broad Institute Genome Sequencing Center for Infectious Disease"/>
            <person name="Wu L."/>
            <person name="Ma J."/>
        </authorList>
    </citation>
    <scope>NUCLEOTIDE SEQUENCE [LARGE SCALE GENOMIC DNA]</scope>
    <source>
        <strain evidence="2 3">DT72</strain>
    </source>
</reference>
<dbReference type="SUPFAM" id="SSF53335">
    <property type="entry name" value="S-adenosyl-L-methionine-dependent methyltransferases"/>
    <property type="match status" value="1"/>
</dbReference>
<gene>
    <name evidence="2" type="ORF">ACFQJ6_13050</name>
</gene>
<sequence length="71" mass="7694">MSHALGDTATFDRMARLYDWIVPAPDSDEFREALAFADRTVERVLDVGGGTGRGRRRSASASESSPTPPRG</sequence>